<reference evidence="2" key="1">
    <citation type="journal article" date="2020" name="Phytopathology">
        <title>Genome sequence of the chestnut blight fungus Cryphonectria parasitica EP155: A fundamental resource for an archetypical invasive plant pathogen.</title>
        <authorList>
            <person name="Crouch J.A."/>
            <person name="Dawe A."/>
            <person name="Aerts A."/>
            <person name="Barry K."/>
            <person name="Churchill A.C.L."/>
            <person name="Grimwood J."/>
            <person name="Hillman B."/>
            <person name="Milgroom M.G."/>
            <person name="Pangilinan J."/>
            <person name="Smith M."/>
            <person name="Salamov A."/>
            <person name="Schmutz J."/>
            <person name="Yadav J."/>
            <person name="Grigoriev I.V."/>
            <person name="Nuss D."/>
        </authorList>
    </citation>
    <scope>NUCLEOTIDE SEQUENCE</scope>
    <source>
        <strain evidence="2">EP155</strain>
    </source>
</reference>
<gene>
    <name evidence="2" type="ORF">M406DRAFT_295713</name>
</gene>
<dbReference type="PANTHER" id="PTHR33112:SF10">
    <property type="entry name" value="TOL"/>
    <property type="match status" value="1"/>
</dbReference>
<evidence type="ECO:0000313" key="2">
    <source>
        <dbReference type="EMBL" id="KAF3761990.1"/>
    </source>
</evidence>
<comment type="caution">
    <text evidence="2">The sequence shown here is derived from an EMBL/GenBank/DDBJ whole genome shotgun (WGS) entry which is preliminary data.</text>
</comment>
<dbReference type="GeneID" id="63836336"/>
<dbReference type="OrthoDB" id="4062651at2759"/>
<dbReference type="EMBL" id="MU032351">
    <property type="protein sequence ID" value="KAF3761990.1"/>
    <property type="molecule type" value="Genomic_DNA"/>
</dbReference>
<dbReference type="RefSeq" id="XP_040772969.1">
    <property type="nucleotide sequence ID" value="XM_040919207.1"/>
</dbReference>
<dbReference type="PANTHER" id="PTHR33112">
    <property type="entry name" value="DOMAIN PROTEIN, PUTATIVE-RELATED"/>
    <property type="match status" value="1"/>
</dbReference>
<evidence type="ECO:0000313" key="3">
    <source>
        <dbReference type="Proteomes" id="UP000803844"/>
    </source>
</evidence>
<proteinExistence type="predicted"/>
<dbReference type="Proteomes" id="UP000803844">
    <property type="component" value="Unassembled WGS sequence"/>
</dbReference>
<organism evidence="2 3">
    <name type="scientific">Cryphonectria parasitica (strain ATCC 38755 / EP155)</name>
    <dbReference type="NCBI Taxonomy" id="660469"/>
    <lineage>
        <taxon>Eukaryota</taxon>
        <taxon>Fungi</taxon>
        <taxon>Dikarya</taxon>
        <taxon>Ascomycota</taxon>
        <taxon>Pezizomycotina</taxon>
        <taxon>Sordariomycetes</taxon>
        <taxon>Sordariomycetidae</taxon>
        <taxon>Diaporthales</taxon>
        <taxon>Cryphonectriaceae</taxon>
        <taxon>Cryphonectria-Endothia species complex</taxon>
        <taxon>Cryphonectria</taxon>
    </lineage>
</organism>
<feature type="domain" description="Heterokaryon incompatibility" evidence="1">
    <location>
        <begin position="77"/>
        <end position="220"/>
    </location>
</feature>
<dbReference type="InterPro" id="IPR010730">
    <property type="entry name" value="HET"/>
</dbReference>
<evidence type="ECO:0000259" key="1">
    <source>
        <dbReference type="Pfam" id="PF06985"/>
    </source>
</evidence>
<protein>
    <submittedName>
        <fullName evidence="2">HET-domain-containing protein</fullName>
    </submittedName>
</protein>
<accession>A0A9P5CLM8</accession>
<dbReference type="AlphaFoldDB" id="A0A9P5CLM8"/>
<dbReference type="Pfam" id="PF06985">
    <property type="entry name" value="HET"/>
    <property type="match status" value="1"/>
</dbReference>
<name>A0A9P5CLM8_CRYP1</name>
<keyword evidence="3" id="KW-1185">Reference proteome</keyword>
<sequence length="515" mass="58856">MSNIQIGVSQLAKTGSKAQLEIIRQWLEHCDKNHSECCPAALSTSGFSIPTRLVDVGEPQCPSIKLVKTKPGDQMRYIALSHQWGKLKHFCTTMQNIEHHRDKINMHELPSTFRDAVNVTRGLGIRYIWIDSICIIQGADGDFHQEAPKMEGVFSSAYVVLAASSSDGQNDGFLKERGSRQCIRILHENMPDFYIGHFIDDFTKDVIDSPLNKRGWVLQERALARRTIYFTHTQTYWECGQGVHCETFRKMHNELSSFIGDPNFPMVALKSTRGARIRLFQNLYRQYSRLDFTRDYDRPLAIAGLEKRLIQAFNTSGGFGIFDDGRGLLRRSLLWYRSSIDTPLKLIQFPNDWKLKVPSWSWMAYQGGIEYLELPFQGVDWLLEEMTPPWCTSETTSTWRTGDEEEVPELHAVARSFDLGRMGRSTRGEAHAIYDRPVGGTKPNSSHNSVKCVVMGRLRDPAQIERNRRHYVLLVREGISGGQRQRRPVWERVGVGYLPGGWISLNDDGMDVVVR</sequence>